<dbReference type="EMBL" id="SNVI01000008">
    <property type="protein sequence ID" value="TFE36410.1"/>
    <property type="molecule type" value="Genomic_DNA"/>
</dbReference>
<dbReference type="Proteomes" id="UP000297385">
    <property type="component" value="Unassembled WGS sequence"/>
</dbReference>
<dbReference type="CDD" id="cd04196">
    <property type="entry name" value="GT_2_like_d"/>
    <property type="match status" value="1"/>
</dbReference>
<dbReference type="InterPro" id="IPR001173">
    <property type="entry name" value="Glyco_trans_2-like"/>
</dbReference>
<evidence type="ECO:0000313" key="2">
    <source>
        <dbReference type="EMBL" id="TFE36410.1"/>
    </source>
</evidence>
<organism evidence="2 3">
    <name type="scientific">Paraburkholderia dipogonis</name>
    <dbReference type="NCBI Taxonomy" id="1211383"/>
    <lineage>
        <taxon>Bacteria</taxon>
        <taxon>Pseudomonadati</taxon>
        <taxon>Pseudomonadota</taxon>
        <taxon>Betaproteobacteria</taxon>
        <taxon>Burkholderiales</taxon>
        <taxon>Burkholderiaceae</taxon>
        <taxon>Paraburkholderia</taxon>
    </lineage>
</organism>
<dbReference type="InterPro" id="IPR029044">
    <property type="entry name" value="Nucleotide-diphossugar_trans"/>
</dbReference>
<dbReference type="Gene3D" id="3.90.550.10">
    <property type="entry name" value="Spore Coat Polysaccharide Biosynthesis Protein SpsA, Chain A"/>
    <property type="match status" value="1"/>
</dbReference>
<sequence length="340" mass="37155">MGLNIMSQPLVTIVMSTYNGEKFIRGQLDSLIAQECEDWCLLIRDDGSSDGTIDVIANYEASEERIRLVKDECGNLGPARSFIHLLGQVRTSFFMCCDQDDVWLPHKVGEAVARLTGKGELPALFFTDLVVVDGNLGVIAGSFMAHQNFDPRRASSLKGLLLQNVVVGCTMAGNRALLKLVREQSLASHREMLMHDWWLALLAAALGTIEYSSTPSILYRQHGGNSLGAPGSNLRRYVTMLLNSRPWERASVYLCKVSVQCSAFMRAYGSSLTEADFAAVERVAGLVAARSPIPLVGAFIAGISMNGLLRNIALALSVLIHPTWRNASFRPNVAIAKKNI</sequence>
<reference evidence="2 3" key="1">
    <citation type="submission" date="2019-03" db="EMBL/GenBank/DDBJ databases">
        <title>Complete Genome Sequence of Paraburkholderia dipogonis ICMP 19430T, a Nitrogen-fixing Symbiont of the South African Invasive Legume Dipogon lignosus in New Zealand.</title>
        <authorList>
            <person name="De Meyer S.E."/>
        </authorList>
    </citation>
    <scope>NUCLEOTIDE SEQUENCE [LARGE SCALE GENOMIC DNA]</scope>
    <source>
        <strain evidence="2 3">ICMP 19430</strain>
    </source>
</reference>
<dbReference type="Pfam" id="PF00535">
    <property type="entry name" value="Glycos_transf_2"/>
    <property type="match status" value="1"/>
</dbReference>
<comment type="caution">
    <text evidence="2">The sequence shown here is derived from an EMBL/GenBank/DDBJ whole genome shotgun (WGS) entry which is preliminary data.</text>
</comment>
<proteinExistence type="predicted"/>
<dbReference type="GO" id="GO:0016740">
    <property type="term" value="F:transferase activity"/>
    <property type="evidence" value="ECO:0007669"/>
    <property type="project" value="UniProtKB-KW"/>
</dbReference>
<keyword evidence="2" id="KW-0808">Transferase</keyword>
<feature type="domain" description="Glycosyltransferase 2-like" evidence="1">
    <location>
        <begin position="12"/>
        <end position="119"/>
    </location>
</feature>
<protein>
    <submittedName>
        <fullName evidence="2">Glycosyltransferase family 2 protein</fullName>
    </submittedName>
</protein>
<dbReference type="PANTHER" id="PTHR43685">
    <property type="entry name" value="GLYCOSYLTRANSFERASE"/>
    <property type="match status" value="1"/>
</dbReference>
<dbReference type="SUPFAM" id="SSF53448">
    <property type="entry name" value="Nucleotide-diphospho-sugar transferases"/>
    <property type="match status" value="1"/>
</dbReference>
<dbReference type="PANTHER" id="PTHR43685:SF11">
    <property type="entry name" value="GLYCOSYLTRANSFERASE TAGX-RELATED"/>
    <property type="match status" value="1"/>
</dbReference>
<gene>
    <name evidence="2" type="ORF">E2553_42355</name>
</gene>
<dbReference type="InterPro" id="IPR050834">
    <property type="entry name" value="Glycosyltransf_2"/>
</dbReference>
<dbReference type="AlphaFoldDB" id="A0A4Y8MG30"/>
<name>A0A4Y8MG30_9BURK</name>
<evidence type="ECO:0000259" key="1">
    <source>
        <dbReference type="Pfam" id="PF00535"/>
    </source>
</evidence>
<accession>A0A4Y8MG30</accession>
<evidence type="ECO:0000313" key="3">
    <source>
        <dbReference type="Proteomes" id="UP000297385"/>
    </source>
</evidence>